<keyword evidence="6" id="KW-0443">Lipid metabolism</keyword>
<dbReference type="Gene3D" id="1.10.1200.10">
    <property type="entry name" value="ACP-like"/>
    <property type="match status" value="1"/>
</dbReference>
<reference evidence="8 9" key="1">
    <citation type="journal article" date="2021" name="Int. J. Syst. Evol. Microbiol.">
        <title>Reticulibacter mediterranei gen. nov., sp. nov., within the new family Reticulibacteraceae fam. nov., and Ktedonospora formicarum gen. nov., sp. nov., Ktedonobacter robiniae sp. nov., Dictyobacter formicarum sp. nov. and Dictyobacter arantiisoli sp. nov., belonging to the class Ktedonobacteria.</title>
        <authorList>
            <person name="Yabe S."/>
            <person name="Zheng Y."/>
            <person name="Wang C.M."/>
            <person name="Sakai Y."/>
            <person name="Abe K."/>
            <person name="Yokota A."/>
            <person name="Donadio S."/>
            <person name="Cavaletti L."/>
            <person name="Monciardini P."/>
        </authorList>
    </citation>
    <scope>NUCLEOTIDE SEQUENCE [LARGE SCALE GENOMIC DNA]</scope>
    <source>
        <strain evidence="8 9">SOSP1-30</strain>
    </source>
</reference>
<evidence type="ECO:0000256" key="2">
    <source>
        <dbReference type="ARBA" id="ARBA00022450"/>
    </source>
</evidence>
<dbReference type="InterPro" id="IPR024011">
    <property type="entry name" value="Biosynth_lucif-like_mOase_dom"/>
</dbReference>
<dbReference type="InterPro" id="IPR011251">
    <property type="entry name" value="Luciferase-like_dom"/>
</dbReference>
<feature type="domain" description="Carrier" evidence="7">
    <location>
        <begin position="966"/>
        <end position="1044"/>
    </location>
</feature>
<dbReference type="Gene3D" id="3.20.20.30">
    <property type="entry name" value="Luciferase-like domain"/>
    <property type="match status" value="1"/>
</dbReference>
<dbReference type="InterPro" id="IPR045851">
    <property type="entry name" value="AMP-bd_C_sf"/>
</dbReference>
<dbReference type="EMBL" id="BNJG01000002">
    <property type="protein sequence ID" value="GHO56603.1"/>
    <property type="molecule type" value="Genomic_DNA"/>
</dbReference>
<proteinExistence type="inferred from homology"/>
<keyword evidence="2" id="KW-0596">Phosphopantetheine</keyword>
<keyword evidence="5" id="KW-0276">Fatty acid metabolism</keyword>
<dbReference type="InterPro" id="IPR009081">
    <property type="entry name" value="PP-bd_ACP"/>
</dbReference>
<sequence>MQPFGLEYITCFWGCLLAGGIVVPAYPPSPNRPTPRIDAILHDAQVTVICTSVSMQAAMEKHSAVVAEGQVFHWFTHDLLTPELYERWQAPIVTSDSLALLQYTSGSTAVPKGVMVTHGNLLHNSLQIYRILEHDADSHIVSWLPFFHDMGLLLGLMQPVFADVPVTLLSATAFLQRPVRWLQALSRTKASVSAAPNFAYELCAQKVLPEQQEGLDLSNLKSAVNGSEPVRYQTLKRFASAFASSGLRWEHMRPGYGMAENTLVATMGKKETEPLVLAFKDEALQLHQALKVAPGEDGARLLVSCGYPRADQQLLIVNPENLVPCTEGQIGEIWLAGPSTAKGYWHKPDETRQTFQAYHTSSQEWGDGPWLRTGDLGFLEQGELFITGRLKDMIIINGRNYYPQDIEQSVVESHPAARQDCTVAFSLDVENEEKLIIVQEVERAYRHTDLREVIAAMRHALSEHYDLHAYAIILIKPASMPKTTSGKVQRRGCRNALLSQELAILHADIPSPLASQISQHTQNASIPQKQHAPEAVQVVARDSDGIAESASRQPMKDMQFSLLYFSSNEETSDDDKYHLLVEGTRFADRNGFTAVWLPERHFHPFGGLYPNPSVLASALAMITQNIRLRAGSVVLPLHHPLRVVEEWSVVDNLSQGRVDLAFATGWNVNDFVLAPTHYAERKEETLASIRVVQELWEGKSLSFPNGKQQATPTRVYPLPRQKTLVPWLTCTGSLERFKEAGAMGLNVLTGLLFQSVEELGEKITAYRMARAQHGYDPETGHVTLMMHTFIHDSLDIVREKVRAPFTAYLESSVNLWRHGKQKLDQLTVAEREKLLAYSFERYFRESALFATPQTGMAWVERLQAVGVNEIACLLDFGVDDDSVLSGLYALNALRKRCQAQSTAKGSTPLITGSALTSEKKPPLSLPDREVDILGSQVTREGELIGASGVPFQLKEIVEQVQTASKAQRLALIRQYLLLQLALLLRKPLAEIEHVKDLKDLGMDSLMVVDIIGHCQNDFHVSLDPVQFYERSILDKLTEYIVVEIDRVHVHIS</sequence>
<dbReference type="InterPro" id="IPR042099">
    <property type="entry name" value="ANL_N_sf"/>
</dbReference>
<dbReference type="InterPro" id="IPR025110">
    <property type="entry name" value="AMP-bd_C"/>
</dbReference>
<dbReference type="NCBIfam" id="TIGR04020">
    <property type="entry name" value="seco_metab_LLM"/>
    <property type="match status" value="1"/>
</dbReference>
<comment type="similarity">
    <text evidence="1">Belongs to the ATP-dependent AMP-binding enzyme family.</text>
</comment>
<dbReference type="SMART" id="SM00823">
    <property type="entry name" value="PKS_PP"/>
    <property type="match status" value="1"/>
</dbReference>
<organism evidence="8 9">
    <name type="scientific">Ktedonobacter robiniae</name>
    <dbReference type="NCBI Taxonomy" id="2778365"/>
    <lineage>
        <taxon>Bacteria</taxon>
        <taxon>Bacillati</taxon>
        <taxon>Chloroflexota</taxon>
        <taxon>Ktedonobacteria</taxon>
        <taxon>Ktedonobacterales</taxon>
        <taxon>Ktedonobacteraceae</taxon>
        <taxon>Ktedonobacter</taxon>
    </lineage>
</organism>
<dbReference type="InterPro" id="IPR036736">
    <property type="entry name" value="ACP-like_sf"/>
</dbReference>
<dbReference type="Pfam" id="PF23024">
    <property type="entry name" value="AMP-dom_DIP2-like"/>
    <property type="match status" value="1"/>
</dbReference>
<evidence type="ECO:0000259" key="7">
    <source>
        <dbReference type="PROSITE" id="PS50075"/>
    </source>
</evidence>
<dbReference type="InterPro" id="IPR020806">
    <property type="entry name" value="PKS_PP-bd"/>
</dbReference>
<protein>
    <recommendedName>
        <fullName evidence="7">Carrier domain-containing protein</fullName>
    </recommendedName>
</protein>
<accession>A0ABQ3UV87</accession>
<evidence type="ECO:0000313" key="8">
    <source>
        <dbReference type="EMBL" id="GHO56603.1"/>
    </source>
</evidence>
<dbReference type="Gene3D" id="3.30.300.30">
    <property type="match status" value="1"/>
</dbReference>
<evidence type="ECO:0000256" key="1">
    <source>
        <dbReference type="ARBA" id="ARBA00006432"/>
    </source>
</evidence>
<evidence type="ECO:0000256" key="3">
    <source>
        <dbReference type="ARBA" id="ARBA00022553"/>
    </source>
</evidence>
<dbReference type="CDD" id="cd05931">
    <property type="entry name" value="FAAL"/>
    <property type="match status" value="1"/>
</dbReference>
<dbReference type="InterPro" id="IPR040097">
    <property type="entry name" value="FAAL/FAAC"/>
</dbReference>
<dbReference type="SUPFAM" id="SSF47336">
    <property type="entry name" value="ACP-like"/>
    <property type="match status" value="1"/>
</dbReference>
<dbReference type="Pfam" id="PF00296">
    <property type="entry name" value="Bac_luciferase"/>
    <property type="match status" value="1"/>
</dbReference>
<evidence type="ECO:0000256" key="5">
    <source>
        <dbReference type="ARBA" id="ARBA00022832"/>
    </source>
</evidence>
<gene>
    <name evidence="8" type="ORF">KSB_50780</name>
</gene>
<dbReference type="Gene3D" id="3.40.50.12780">
    <property type="entry name" value="N-terminal domain of ligase-like"/>
    <property type="match status" value="1"/>
</dbReference>
<name>A0ABQ3UV87_9CHLR</name>
<dbReference type="SUPFAM" id="SSF51679">
    <property type="entry name" value="Bacterial luciferase-like"/>
    <property type="match status" value="1"/>
</dbReference>
<comment type="caution">
    <text evidence="8">The sequence shown here is derived from an EMBL/GenBank/DDBJ whole genome shotgun (WGS) entry which is preliminary data.</text>
</comment>
<dbReference type="SUPFAM" id="SSF56801">
    <property type="entry name" value="Acetyl-CoA synthetase-like"/>
    <property type="match status" value="1"/>
</dbReference>
<dbReference type="PANTHER" id="PTHR22754:SF32">
    <property type="entry name" value="DISCO-INTERACTING PROTEIN 2"/>
    <property type="match status" value="1"/>
</dbReference>
<keyword evidence="9" id="KW-1185">Reference proteome</keyword>
<dbReference type="Pfam" id="PF00550">
    <property type="entry name" value="PP-binding"/>
    <property type="match status" value="1"/>
</dbReference>
<dbReference type="InterPro" id="IPR036661">
    <property type="entry name" value="Luciferase-like_sf"/>
</dbReference>
<evidence type="ECO:0000313" key="9">
    <source>
        <dbReference type="Proteomes" id="UP000654345"/>
    </source>
</evidence>
<dbReference type="PANTHER" id="PTHR22754">
    <property type="entry name" value="DISCO-INTERACTING PROTEIN 2 DIP2 -RELATED"/>
    <property type="match status" value="1"/>
</dbReference>
<dbReference type="PROSITE" id="PS50075">
    <property type="entry name" value="CARRIER"/>
    <property type="match status" value="1"/>
</dbReference>
<evidence type="ECO:0000256" key="6">
    <source>
        <dbReference type="ARBA" id="ARBA00023098"/>
    </source>
</evidence>
<keyword evidence="3" id="KW-0597">Phosphoprotein</keyword>
<dbReference type="InterPro" id="IPR000873">
    <property type="entry name" value="AMP-dep_synth/lig_dom"/>
</dbReference>
<dbReference type="Pfam" id="PF00501">
    <property type="entry name" value="AMP-binding"/>
    <property type="match status" value="1"/>
</dbReference>
<dbReference type="Proteomes" id="UP000654345">
    <property type="component" value="Unassembled WGS sequence"/>
</dbReference>
<keyword evidence="4" id="KW-0436">Ligase</keyword>
<evidence type="ECO:0000256" key="4">
    <source>
        <dbReference type="ARBA" id="ARBA00022598"/>
    </source>
</evidence>